<feature type="domain" description="TonB-dependent receptor plug" evidence="2">
    <location>
        <begin position="119"/>
        <end position="206"/>
    </location>
</feature>
<evidence type="ECO:0000259" key="2">
    <source>
        <dbReference type="Pfam" id="PF07715"/>
    </source>
</evidence>
<dbReference type="Proteomes" id="UP000602057">
    <property type="component" value="Unassembled WGS sequence"/>
</dbReference>
<keyword evidence="1" id="KW-0732">Signal</keyword>
<protein>
    <submittedName>
        <fullName evidence="3">SusC/RagA family TonB-linked outer membrane protein</fullName>
    </submittedName>
</protein>
<dbReference type="Pfam" id="PF07715">
    <property type="entry name" value="Plug"/>
    <property type="match status" value="1"/>
</dbReference>
<feature type="signal peptide" evidence="1">
    <location>
        <begin position="1"/>
        <end position="24"/>
    </location>
</feature>
<organism evidence="3 4">
    <name type="scientific">Aestuariibaculum suncheonense</name>
    <dbReference type="NCBI Taxonomy" id="1028745"/>
    <lineage>
        <taxon>Bacteria</taxon>
        <taxon>Pseudomonadati</taxon>
        <taxon>Bacteroidota</taxon>
        <taxon>Flavobacteriia</taxon>
        <taxon>Flavobacteriales</taxon>
        <taxon>Flavobacteriaceae</taxon>
    </lineage>
</organism>
<dbReference type="NCBIfam" id="TIGR04057">
    <property type="entry name" value="SusC_RagA_signa"/>
    <property type="match status" value="1"/>
</dbReference>
<dbReference type="InterPro" id="IPR023997">
    <property type="entry name" value="TonB-dep_OMP_SusC/RagA_CS"/>
</dbReference>
<dbReference type="SUPFAM" id="SSF56935">
    <property type="entry name" value="Porins"/>
    <property type="match status" value="1"/>
</dbReference>
<dbReference type="EMBL" id="JACVXC010000002">
    <property type="protein sequence ID" value="MBD0835092.1"/>
    <property type="molecule type" value="Genomic_DNA"/>
</dbReference>
<dbReference type="AlphaFoldDB" id="A0A8J6QF33"/>
<sequence length="1009" mass="113632">MRYIQLKIVLCFVLMAFCSPRLFAQSLQKTNLQGIVTGQDGRPLFGASLISLQDAGIGTSTDIEGNFSIEVEENSNILVSALGYKTQTIMTTSQEVIKINLEVDQSEDEVQVAFRKVKSKDLLGGISYVNMPELVEQNYTTYSLDGLRAFVGGYNGSIWGNGGALVLVDGVPRNAGTVLPIEIDQVTFLKGASAVALYGSRAAKGVIYITTKKGQVQKQEIKVRVDGGMFTPKRYPKYLGSAEYMYYYNQARQNDGLDDLYSYETMYNYASGNSPYRYADVDYFSSDYIKDYFTRYDANLEITGGNEIAKYYTAVNFEHTNDLLDFGEGKKNKTERFNVRGNIDLRINEIISANVGVNAIYYNGRGVNTNYWGSAATLRPYRFTPLLPIDLIEQGDIASETYVNNSNYVIDGKFLLGGTQLDQTNPFAAIYAGGYNTYTNRQFQFNTGVNADLKSILEGLEFKAIFAVDYETSYNQSYNNNYAVYEPSWNTYAGFDQITSLTKYGEDSKSGIQNISNSAYNQTVTFSGQFDYNKTFNNESKLSAMLIATGFQQSQSEVYHRISNANLALQVGYNYKDKLYFDFKEAVVHSARFAEGERTATSPTLSMAWRLSEENFMKDSSVFDDLKLSVSGGILHTDLDVNGYYLYESIYSQTDGAWFSWRDGALTRTTDSRRGENLDLTFIKKKEFNVGLDASLFKKSINFKGSFFINKMEGNVIQASVLYPNYFTTGWPNSSFIPYVNYNDDKRVGFDFDLKFNKKIGSMDWTLGVAGLYYDTKATKRAEMFEDDYQFRQDKPLDAIWGLQNDGFFQDASDIANSPAQSFGQVQPGDIKYKDQNGDGIINAQDEVFLGKAGWSGSPFTFGINLTAKWKNLTFFALATGQTGAYAMKNNSYFWVDAEDKYSEVVRNSWTEETAATATYPRLTTGVSNNNFRSSDFWMYKTDRIDLAKVQVSYNFPKKMFETSFIRELGVYASGANLVTFSRHRDIMELNVGSAPQTRFYNLGIKALF</sequence>
<proteinExistence type="predicted"/>
<dbReference type="InterPro" id="IPR023996">
    <property type="entry name" value="TonB-dep_OMP_SusC/RagA"/>
</dbReference>
<keyword evidence="4" id="KW-1185">Reference proteome</keyword>
<comment type="caution">
    <text evidence="3">The sequence shown here is derived from an EMBL/GenBank/DDBJ whole genome shotgun (WGS) entry which is preliminary data.</text>
</comment>
<dbReference type="RefSeq" id="WP_188215585.1">
    <property type="nucleotide sequence ID" value="NZ_BAABGH010000010.1"/>
</dbReference>
<accession>A0A8J6QF33</accession>
<reference evidence="3" key="2">
    <citation type="submission" date="2020-09" db="EMBL/GenBank/DDBJ databases">
        <authorList>
            <person name="Wu Z."/>
        </authorList>
    </citation>
    <scope>NUCLEOTIDE SEQUENCE</scope>
    <source>
        <strain evidence="3">SC17</strain>
    </source>
</reference>
<evidence type="ECO:0000256" key="1">
    <source>
        <dbReference type="SAM" id="SignalP"/>
    </source>
</evidence>
<dbReference type="Pfam" id="PF13715">
    <property type="entry name" value="CarbopepD_reg_2"/>
    <property type="match status" value="1"/>
</dbReference>
<name>A0A8J6QF33_9FLAO</name>
<dbReference type="InterPro" id="IPR008969">
    <property type="entry name" value="CarboxyPept-like_regulatory"/>
</dbReference>
<dbReference type="InterPro" id="IPR012910">
    <property type="entry name" value="Plug_dom"/>
</dbReference>
<feature type="chain" id="PRO_5035168893" evidence="1">
    <location>
        <begin position="25"/>
        <end position="1009"/>
    </location>
</feature>
<dbReference type="Gene3D" id="2.170.130.10">
    <property type="entry name" value="TonB-dependent receptor, plug domain"/>
    <property type="match status" value="1"/>
</dbReference>
<evidence type="ECO:0000313" key="4">
    <source>
        <dbReference type="Proteomes" id="UP000602057"/>
    </source>
</evidence>
<dbReference type="SUPFAM" id="SSF49464">
    <property type="entry name" value="Carboxypeptidase regulatory domain-like"/>
    <property type="match status" value="1"/>
</dbReference>
<evidence type="ECO:0000313" key="3">
    <source>
        <dbReference type="EMBL" id="MBD0835092.1"/>
    </source>
</evidence>
<gene>
    <name evidence="3" type="ORF">ICJ84_06575</name>
</gene>
<dbReference type="NCBIfam" id="TIGR04056">
    <property type="entry name" value="OMP_RagA_SusC"/>
    <property type="match status" value="1"/>
</dbReference>
<dbReference type="InterPro" id="IPR037066">
    <property type="entry name" value="Plug_dom_sf"/>
</dbReference>
<reference evidence="3" key="1">
    <citation type="journal article" date="2013" name="Int. J. Syst. Evol. Microbiol.">
        <title>Aestuariibaculum suncheonense gen. nov., sp. nov., a marine bacterium of the family Flavobacteriaceae isolated from a tidal flat and emended descriptions of the genera Gaetbulibacter and Tamlana.</title>
        <authorList>
            <person name="Jeong S.H."/>
            <person name="Park M.S."/>
            <person name="Jin H.M."/>
            <person name="Lee K."/>
            <person name="Park W."/>
            <person name="Jeon C.O."/>
        </authorList>
    </citation>
    <scope>NUCLEOTIDE SEQUENCE</scope>
    <source>
        <strain evidence="3">SC17</strain>
    </source>
</reference>